<dbReference type="GO" id="GO:0003677">
    <property type="term" value="F:DNA binding"/>
    <property type="evidence" value="ECO:0007669"/>
    <property type="project" value="InterPro"/>
</dbReference>
<dbReference type="PROSITE" id="PS00092">
    <property type="entry name" value="N6_MTASE"/>
    <property type="match status" value="1"/>
</dbReference>
<name>A0A9Q2FP31_GLUJA</name>
<organism evidence="8 9">
    <name type="scientific">Gluconobacter japonicus</name>
    <dbReference type="NCBI Taxonomy" id="376620"/>
    <lineage>
        <taxon>Bacteria</taxon>
        <taxon>Pseudomonadati</taxon>
        <taxon>Pseudomonadota</taxon>
        <taxon>Alphaproteobacteria</taxon>
        <taxon>Acetobacterales</taxon>
        <taxon>Acetobacteraceae</taxon>
        <taxon>Gluconobacter</taxon>
    </lineage>
</organism>
<evidence type="ECO:0000256" key="1">
    <source>
        <dbReference type="ARBA" id="ARBA00006594"/>
    </source>
</evidence>
<dbReference type="SUPFAM" id="SSF53335">
    <property type="entry name" value="S-adenosyl-L-methionine-dependent methyltransferases"/>
    <property type="match status" value="1"/>
</dbReference>
<evidence type="ECO:0000259" key="7">
    <source>
        <dbReference type="Pfam" id="PF02384"/>
    </source>
</evidence>
<keyword evidence="4" id="KW-0808">Transferase</keyword>
<keyword evidence="5" id="KW-0680">Restriction system</keyword>
<evidence type="ECO:0000256" key="5">
    <source>
        <dbReference type="ARBA" id="ARBA00022747"/>
    </source>
</evidence>
<dbReference type="InterPro" id="IPR050953">
    <property type="entry name" value="N4_N6_ade-DNA_methylase"/>
</dbReference>
<comment type="catalytic activity">
    <reaction evidence="6">
        <text>a 2'-deoxyadenosine in DNA + S-adenosyl-L-methionine = an N(6)-methyl-2'-deoxyadenosine in DNA + S-adenosyl-L-homocysteine + H(+)</text>
        <dbReference type="Rhea" id="RHEA:15197"/>
        <dbReference type="Rhea" id="RHEA-COMP:12418"/>
        <dbReference type="Rhea" id="RHEA-COMP:12419"/>
        <dbReference type="ChEBI" id="CHEBI:15378"/>
        <dbReference type="ChEBI" id="CHEBI:57856"/>
        <dbReference type="ChEBI" id="CHEBI:59789"/>
        <dbReference type="ChEBI" id="CHEBI:90615"/>
        <dbReference type="ChEBI" id="CHEBI:90616"/>
        <dbReference type="EC" id="2.1.1.72"/>
    </reaction>
</comment>
<dbReference type="GO" id="GO:0008170">
    <property type="term" value="F:N-methyltransferase activity"/>
    <property type="evidence" value="ECO:0007669"/>
    <property type="project" value="InterPro"/>
</dbReference>
<comment type="similarity">
    <text evidence="1">Belongs to the N(4)/N(6)-methyltransferase family.</text>
</comment>
<sequence length="1026" mass="113414">MTSAAFKQALEATGYLGANGRLAPGFVSADDPRAARMRAVFSDDRVGLNADAVFSAQNAPTSIFKDAGHANPSEADLRHWQEAAWNVGVAPLLWIITPADVRLYDCYSLPEQADAQTDRAPQALDRFVLDSADRLRALDAQCGRVATETGAFWSSAIGSKIDRRHRVDRELLAEISALEDRLTVLGEPQTDEALTHARDIAQRFIGRCIFTWYLLDRGIAQPFLPSGLPADLSAMFATPANAFALFDWLRTTFNGDLFPMDDPGAEREQLTSQHLALIRDFIEGRSLIPERSGQGRLFRFRFNAIPIDLVSSIYQQFARTSAADEARSQGLHYTPVELVHLTLDPVFEALTPNARIIDPACGSGAFLVEAFRRLVWRASEGKPASRQIVRHVLYNQLFGIDINRAALGIAAFSLYLAALELDEEPVKDIIDLKFDRLIDTTLFEADSLGSELPNQIASRTFDAVVGNPPWTFVTKGSVQKRRSSDTSTLRPRRSPDQAFLALGADLAGDHGRIGMVMKATPFFSKDIHAIAARTHLLERLAPVALINLSYLRREDLFPNAIGPALLFFARCALGPNADRLLVGSIPWTPDFRRTGVFHLGPGEIRSVPLKRVLATPSFLKAATFGTVRDGWLIERLEREFPTLDRALTNIGIKKRINRGQGFKVKGREQTKSPDDYAELAVVTPDNFTPFRLTADQLDRFTHETLHRVRSRSIFRGPLLLCSKVGSNAGAQRGRYSAALNGDDVLYTQGYFGISFADADPRLAFLLSGILNSSLTAFQFALGGPTWGLERPTVEPHDLLSLRIPLFDKCDPAVINAVIDAEKEAAATPDDISRLDRLDDTVFELYGLEPDERILARESVARARYLIFENRAERIGLVATPDTASLHAYAGQVAGTVDAYLRARNERHLEAVIYPVRLSKADLAAGIPGVTAVRFVMAPGGPADVPIVRDGNPAELQALSALLRGQLEADIPPYLNERRQMRLYGPEDLFILKPAEIRYWTRTAGLNDADIILADHWMRRRDVATHA</sequence>
<feature type="domain" description="DNA methylase adenine-specific" evidence="7">
    <location>
        <begin position="307"/>
        <end position="539"/>
    </location>
</feature>
<evidence type="ECO:0000313" key="9">
    <source>
        <dbReference type="Proteomes" id="UP000661006"/>
    </source>
</evidence>
<dbReference type="GO" id="GO:0009007">
    <property type="term" value="F:site-specific DNA-methyltransferase (adenine-specific) activity"/>
    <property type="evidence" value="ECO:0007669"/>
    <property type="project" value="UniProtKB-EC"/>
</dbReference>
<dbReference type="InterPro" id="IPR002052">
    <property type="entry name" value="DNA_methylase_N6_adenine_CS"/>
</dbReference>
<dbReference type="EC" id="2.1.1.72" evidence="2"/>
<protein>
    <recommendedName>
        <fullName evidence="2">site-specific DNA-methyltransferase (adenine-specific)</fullName>
        <ecNumber evidence="2">2.1.1.72</ecNumber>
    </recommendedName>
</protein>
<gene>
    <name evidence="8" type="ORF">HKD32_13125</name>
</gene>
<dbReference type="PANTHER" id="PTHR33841">
    <property type="entry name" value="DNA METHYLTRANSFERASE YEEA-RELATED"/>
    <property type="match status" value="1"/>
</dbReference>
<dbReference type="Proteomes" id="UP000661006">
    <property type="component" value="Unassembled WGS sequence"/>
</dbReference>
<dbReference type="GO" id="GO:0032259">
    <property type="term" value="P:methylation"/>
    <property type="evidence" value="ECO:0007669"/>
    <property type="project" value="UniProtKB-KW"/>
</dbReference>
<dbReference type="Gene3D" id="3.40.50.150">
    <property type="entry name" value="Vaccinia Virus protein VP39"/>
    <property type="match status" value="1"/>
</dbReference>
<dbReference type="Pfam" id="PF02384">
    <property type="entry name" value="N6_Mtase"/>
    <property type="match status" value="1"/>
</dbReference>
<accession>A0A9Q2FP31</accession>
<dbReference type="PANTHER" id="PTHR33841:SF1">
    <property type="entry name" value="DNA METHYLTRANSFERASE A"/>
    <property type="match status" value="1"/>
</dbReference>
<evidence type="ECO:0000256" key="4">
    <source>
        <dbReference type="ARBA" id="ARBA00022679"/>
    </source>
</evidence>
<dbReference type="PRINTS" id="PR00507">
    <property type="entry name" value="N12N6MTFRASE"/>
</dbReference>
<dbReference type="GO" id="GO:0009307">
    <property type="term" value="P:DNA restriction-modification system"/>
    <property type="evidence" value="ECO:0007669"/>
    <property type="project" value="UniProtKB-KW"/>
</dbReference>
<dbReference type="InterPro" id="IPR003356">
    <property type="entry name" value="DNA_methylase_A-5"/>
</dbReference>
<dbReference type="InterPro" id="IPR029063">
    <property type="entry name" value="SAM-dependent_MTases_sf"/>
</dbReference>
<evidence type="ECO:0000256" key="2">
    <source>
        <dbReference type="ARBA" id="ARBA00011900"/>
    </source>
</evidence>
<reference evidence="8" key="1">
    <citation type="submission" date="2020-04" db="EMBL/GenBank/DDBJ databases">
        <authorList>
            <person name="Sombolestani A."/>
        </authorList>
    </citation>
    <scope>NUCLEOTIDE SEQUENCE</scope>
    <source>
        <strain evidence="8">R71697</strain>
    </source>
</reference>
<dbReference type="AlphaFoldDB" id="A0A9Q2FP31"/>
<proteinExistence type="inferred from homology"/>
<dbReference type="GeneID" id="81475642"/>
<dbReference type="RefSeq" id="WP_194258186.1">
    <property type="nucleotide sequence ID" value="NZ_JABCQN010000008.1"/>
</dbReference>
<evidence type="ECO:0000256" key="6">
    <source>
        <dbReference type="ARBA" id="ARBA00047942"/>
    </source>
</evidence>
<comment type="caution">
    <text evidence="8">The sequence shown here is derived from an EMBL/GenBank/DDBJ whole genome shotgun (WGS) entry which is preliminary data.</text>
</comment>
<evidence type="ECO:0000313" key="8">
    <source>
        <dbReference type="EMBL" id="MBF0871781.1"/>
    </source>
</evidence>
<keyword evidence="3 8" id="KW-0489">Methyltransferase</keyword>
<evidence type="ECO:0000256" key="3">
    <source>
        <dbReference type="ARBA" id="ARBA00022603"/>
    </source>
</evidence>
<reference evidence="8" key="2">
    <citation type="submission" date="2020-11" db="EMBL/GenBank/DDBJ databases">
        <title>Description of novel Gluconobacter species.</title>
        <authorList>
            <person name="Cleenwerck I."/>
            <person name="Cnockaert M."/>
            <person name="Borremans W."/>
            <person name="Wieme A.D."/>
            <person name="De Vuyst L."/>
            <person name="Vandamme P."/>
        </authorList>
    </citation>
    <scope>NUCLEOTIDE SEQUENCE</scope>
    <source>
        <strain evidence="8">R71697</strain>
    </source>
</reference>
<dbReference type="EMBL" id="JABCQN010000008">
    <property type="protein sequence ID" value="MBF0871781.1"/>
    <property type="molecule type" value="Genomic_DNA"/>
</dbReference>